<dbReference type="InterPro" id="IPR036515">
    <property type="entry name" value="Transposase_17_sf"/>
</dbReference>
<dbReference type="Gene3D" id="3.30.70.1290">
    <property type="entry name" value="Transposase IS200-like"/>
    <property type="match status" value="1"/>
</dbReference>
<reference evidence="2 3" key="1">
    <citation type="submission" date="2017-08" db="EMBL/GenBank/DDBJ databases">
        <authorList>
            <person name="Park S.-J."/>
            <person name="Kim H."/>
        </authorList>
    </citation>
    <scope>NUCLEOTIDE SEQUENCE [LARGE SCALE GENOMIC DNA]</scope>
    <source>
        <strain evidence="3">ye3</strain>
    </source>
</reference>
<sequence length="286" mass="33492">MARPLRIEFPGALYHVTARGNRRERIYVDDADRLAWLNLFGNVCDRYRWLCYAWCLMENHYHIVIETKEANLAAGMRHLNGVYTQKTNHRHERVGHVFQGRYKGILVQKESHLLELSRYVVLNPVRAGLVSRVEDWPWTSYHAMIRPPKSPHWLHTDFLLAQFGTRRSQAVRQYIDFVRAGAQLPPIWQHLRGQIYLGSEPFMEAMRAVGPGAYDEDDRLREIPRLQRKITCIPLAQYSKHYTNRKHAMAAAYKSGDFTMREIASAFGVHYATVSRAFREMYDCKT</sequence>
<protein>
    <submittedName>
        <fullName evidence="2">Addiction module toxin RelE</fullName>
    </submittedName>
</protein>
<dbReference type="GO" id="GO:0004803">
    <property type="term" value="F:transposase activity"/>
    <property type="evidence" value="ECO:0007669"/>
    <property type="project" value="InterPro"/>
</dbReference>
<dbReference type="AlphaFoldDB" id="A0A410G8W7"/>
<dbReference type="Proteomes" id="UP000283474">
    <property type="component" value="Chromosome"/>
</dbReference>
<dbReference type="Pfam" id="PF01797">
    <property type="entry name" value="Y1_Tnp"/>
    <property type="match status" value="1"/>
</dbReference>
<dbReference type="InterPro" id="IPR002686">
    <property type="entry name" value="Transposase_17"/>
</dbReference>
<dbReference type="PANTHER" id="PTHR34322">
    <property type="entry name" value="TRANSPOSASE, Y1_TNP DOMAIN-CONTAINING"/>
    <property type="match status" value="1"/>
</dbReference>
<dbReference type="KEGG" id="pus:CKA81_01790"/>
<keyword evidence="3" id="KW-1185">Reference proteome</keyword>
<dbReference type="PANTHER" id="PTHR34322:SF2">
    <property type="entry name" value="TRANSPOSASE IS200-LIKE DOMAIN-CONTAINING PROTEIN"/>
    <property type="match status" value="1"/>
</dbReference>
<feature type="domain" description="Transposase IS200-like" evidence="1">
    <location>
        <begin position="9"/>
        <end position="123"/>
    </location>
</feature>
<organism evidence="2 3">
    <name type="scientific">Pollutimonas thiosulfatoxidans</name>
    <dbReference type="NCBI Taxonomy" id="2028345"/>
    <lineage>
        <taxon>Bacteria</taxon>
        <taxon>Pseudomonadati</taxon>
        <taxon>Pseudomonadota</taxon>
        <taxon>Betaproteobacteria</taxon>
        <taxon>Burkholderiales</taxon>
        <taxon>Alcaligenaceae</taxon>
        <taxon>Pollutimonas</taxon>
    </lineage>
</organism>
<dbReference type="GO" id="GO:0006313">
    <property type="term" value="P:DNA transposition"/>
    <property type="evidence" value="ECO:0007669"/>
    <property type="project" value="InterPro"/>
</dbReference>
<proteinExistence type="predicted"/>
<evidence type="ECO:0000313" key="3">
    <source>
        <dbReference type="Proteomes" id="UP000283474"/>
    </source>
</evidence>
<dbReference type="RefSeq" id="WP_128353769.1">
    <property type="nucleotide sequence ID" value="NZ_CP022987.1"/>
</dbReference>
<dbReference type="NCBIfam" id="NF047646">
    <property type="entry name" value="REP_Tyr_transpos"/>
    <property type="match status" value="1"/>
</dbReference>
<evidence type="ECO:0000313" key="2">
    <source>
        <dbReference type="EMBL" id="QAA92716.1"/>
    </source>
</evidence>
<dbReference type="EMBL" id="CP022987">
    <property type="protein sequence ID" value="QAA92716.1"/>
    <property type="molecule type" value="Genomic_DNA"/>
</dbReference>
<name>A0A410G8W7_9BURK</name>
<dbReference type="GO" id="GO:0003677">
    <property type="term" value="F:DNA binding"/>
    <property type="evidence" value="ECO:0007669"/>
    <property type="project" value="InterPro"/>
</dbReference>
<dbReference type="OrthoDB" id="9814067at2"/>
<accession>A0A410G8W7</accession>
<evidence type="ECO:0000259" key="1">
    <source>
        <dbReference type="SMART" id="SM01321"/>
    </source>
</evidence>
<gene>
    <name evidence="2" type="ORF">CKA81_01790</name>
</gene>
<dbReference type="SUPFAM" id="SSF143422">
    <property type="entry name" value="Transposase IS200-like"/>
    <property type="match status" value="1"/>
</dbReference>
<dbReference type="SMART" id="SM01321">
    <property type="entry name" value="Y1_Tnp"/>
    <property type="match status" value="1"/>
</dbReference>